<keyword evidence="4" id="KW-0804">Transcription</keyword>
<keyword evidence="3" id="KW-0238">DNA-binding</keyword>
<dbReference type="AlphaFoldDB" id="A0A7C7D8H1"/>
<dbReference type="SUPFAM" id="SSF47979">
    <property type="entry name" value="Iron-dependent repressor protein, dimerization domain"/>
    <property type="match status" value="1"/>
</dbReference>
<feature type="domain" description="HTH dtxR-type" evidence="5">
    <location>
        <begin position="1"/>
        <end position="64"/>
    </location>
</feature>
<dbReference type="InterPro" id="IPR036388">
    <property type="entry name" value="WH-like_DNA-bd_sf"/>
</dbReference>
<dbReference type="PANTHER" id="PTHR33238:SF7">
    <property type="entry name" value="IRON-DEPENDENT TRANSCRIPTIONAL REGULATOR"/>
    <property type="match status" value="1"/>
</dbReference>
<accession>A0A7C7D8H1</accession>
<evidence type="ECO:0000313" key="7">
    <source>
        <dbReference type="Proteomes" id="UP000553059"/>
    </source>
</evidence>
<dbReference type="GO" id="GO:0003700">
    <property type="term" value="F:DNA-binding transcription factor activity"/>
    <property type="evidence" value="ECO:0007669"/>
    <property type="project" value="InterPro"/>
</dbReference>
<evidence type="ECO:0000256" key="2">
    <source>
        <dbReference type="ARBA" id="ARBA00023015"/>
    </source>
</evidence>
<dbReference type="GO" id="GO:0046914">
    <property type="term" value="F:transition metal ion binding"/>
    <property type="evidence" value="ECO:0007669"/>
    <property type="project" value="InterPro"/>
</dbReference>
<evidence type="ECO:0000256" key="4">
    <source>
        <dbReference type="ARBA" id="ARBA00023163"/>
    </source>
</evidence>
<dbReference type="Pfam" id="PF01325">
    <property type="entry name" value="Fe_dep_repress"/>
    <property type="match status" value="1"/>
</dbReference>
<dbReference type="InterPro" id="IPR050536">
    <property type="entry name" value="DtxR_MntR_Metal-Reg"/>
</dbReference>
<dbReference type="GO" id="GO:0046983">
    <property type="term" value="F:protein dimerization activity"/>
    <property type="evidence" value="ECO:0007669"/>
    <property type="project" value="InterPro"/>
</dbReference>
<organism evidence="6 7">
    <name type="scientific">Desulfitobacterium dehalogenans</name>
    <dbReference type="NCBI Taxonomy" id="36854"/>
    <lineage>
        <taxon>Bacteria</taxon>
        <taxon>Bacillati</taxon>
        <taxon>Bacillota</taxon>
        <taxon>Clostridia</taxon>
        <taxon>Eubacteriales</taxon>
        <taxon>Desulfitobacteriaceae</taxon>
        <taxon>Desulfitobacterium</taxon>
    </lineage>
</organism>
<evidence type="ECO:0000256" key="3">
    <source>
        <dbReference type="ARBA" id="ARBA00023125"/>
    </source>
</evidence>
<dbReference type="GO" id="GO:0003677">
    <property type="term" value="F:DNA binding"/>
    <property type="evidence" value="ECO:0007669"/>
    <property type="project" value="UniProtKB-KW"/>
</dbReference>
<dbReference type="Pfam" id="PF02742">
    <property type="entry name" value="Fe_dep_repr_C"/>
    <property type="match status" value="1"/>
</dbReference>
<reference evidence="6 7" key="1">
    <citation type="journal article" date="2020" name="Biotechnol. Biofuels">
        <title>New insights from the biogas microbiome by comprehensive genome-resolved metagenomics of nearly 1600 species originating from multiple anaerobic digesters.</title>
        <authorList>
            <person name="Campanaro S."/>
            <person name="Treu L."/>
            <person name="Rodriguez-R L.M."/>
            <person name="Kovalovszki A."/>
            <person name="Ziels R.M."/>
            <person name="Maus I."/>
            <person name="Zhu X."/>
            <person name="Kougias P.G."/>
            <person name="Basile A."/>
            <person name="Luo G."/>
            <person name="Schluter A."/>
            <person name="Konstantinidis K.T."/>
            <person name="Angelidaki I."/>
        </authorList>
    </citation>
    <scope>NUCLEOTIDE SEQUENCE [LARGE SCALE GENOMIC DNA]</scope>
    <source>
        <strain evidence="6">AS05jafATM_4</strain>
    </source>
</reference>
<sequence length="126" mass="14546">MSIQESGEMYLETIYILQKKKGDIRSIDIANELGYTKPSISRAVGILKKNDYIEVDSSGIITLTDEGERIASHIYERHDIITRYLVYLGVDKETAAQDACRVEHVISQATFEKMKEEYHRRMKEQS</sequence>
<proteinExistence type="inferred from homology"/>
<dbReference type="PANTHER" id="PTHR33238">
    <property type="entry name" value="IRON (METAL) DEPENDENT REPRESSOR, DTXR FAMILY"/>
    <property type="match status" value="1"/>
</dbReference>
<dbReference type="SMART" id="SM00529">
    <property type="entry name" value="HTH_DTXR"/>
    <property type="match status" value="1"/>
</dbReference>
<dbReference type="InterPro" id="IPR022687">
    <property type="entry name" value="HTH_DTXR"/>
</dbReference>
<evidence type="ECO:0000259" key="5">
    <source>
        <dbReference type="PROSITE" id="PS50944"/>
    </source>
</evidence>
<name>A0A7C7D8H1_9FIRM</name>
<dbReference type="EMBL" id="DUTF01000405">
    <property type="protein sequence ID" value="HHY28813.1"/>
    <property type="molecule type" value="Genomic_DNA"/>
</dbReference>
<dbReference type="Gene3D" id="1.10.10.10">
    <property type="entry name" value="Winged helix-like DNA-binding domain superfamily/Winged helix DNA-binding domain"/>
    <property type="match status" value="1"/>
</dbReference>
<dbReference type="Proteomes" id="UP000553059">
    <property type="component" value="Unassembled WGS sequence"/>
</dbReference>
<keyword evidence="2" id="KW-0805">Transcription regulation</keyword>
<dbReference type="InterPro" id="IPR036390">
    <property type="entry name" value="WH_DNA-bd_sf"/>
</dbReference>
<dbReference type="InterPro" id="IPR036421">
    <property type="entry name" value="Fe_dep_repressor_sf"/>
</dbReference>
<comment type="caution">
    <text evidence="6">The sequence shown here is derived from an EMBL/GenBank/DDBJ whole genome shotgun (WGS) entry which is preliminary data.</text>
</comment>
<dbReference type="Gene3D" id="1.10.60.10">
    <property type="entry name" value="Iron dependent repressor, metal binding and dimerisation domain"/>
    <property type="match status" value="1"/>
</dbReference>
<gene>
    <name evidence="6" type="ORF">GX523_19110</name>
</gene>
<comment type="similarity">
    <text evidence="1">Belongs to the DtxR/MntR family.</text>
</comment>
<evidence type="ECO:0000313" key="6">
    <source>
        <dbReference type="EMBL" id="HHY28813.1"/>
    </source>
</evidence>
<dbReference type="SUPFAM" id="SSF46785">
    <property type="entry name" value="Winged helix' DNA-binding domain"/>
    <property type="match status" value="1"/>
</dbReference>
<dbReference type="InterPro" id="IPR022689">
    <property type="entry name" value="Iron_dep_repressor"/>
</dbReference>
<protein>
    <submittedName>
        <fullName evidence="6">Metal-dependent transcriptional regulator</fullName>
    </submittedName>
</protein>
<dbReference type="PROSITE" id="PS50944">
    <property type="entry name" value="HTH_DTXR"/>
    <property type="match status" value="1"/>
</dbReference>
<dbReference type="InterPro" id="IPR001367">
    <property type="entry name" value="Fe_dep_repressor"/>
</dbReference>
<evidence type="ECO:0000256" key="1">
    <source>
        <dbReference type="ARBA" id="ARBA00007871"/>
    </source>
</evidence>